<evidence type="ECO:0000256" key="4">
    <source>
        <dbReference type="SAM" id="MobiDB-lite"/>
    </source>
</evidence>
<feature type="compositionally biased region" description="Basic and acidic residues" evidence="4">
    <location>
        <begin position="8"/>
        <end position="24"/>
    </location>
</feature>
<keyword evidence="3" id="KW-0472">Membrane</keyword>
<evidence type="ECO:0000256" key="1">
    <source>
        <dbReference type="ARBA" id="ARBA00004370"/>
    </source>
</evidence>
<protein>
    <recommendedName>
        <fullName evidence="7">Immunoglobulin V-set domain-containing protein</fullName>
    </recommendedName>
</protein>
<keyword evidence="6" id="KW-1185">Reference proteome</keyword>
<accession>A0ABV0XTR1</accession>
<dbReference type="SUPFAM" id="SSF48726">
    <property type="entry name" value="Immunoglobulin"/>
    <property type="match status" value="1"/>
</dbReference>
<dbReference type="Gene3D" id="2.60.40.10">
    <property type="entry name" value="Immunoglobulins"/>
    <property type="match status" value="1"/>
</dbReference>
<dbReference type="InterPro" id="IPR013783">
    <property type="entry name" value="Ig-like_fold"/>
</dbReference>
<evidence type="ECO:0000313" key="5">
    <source>
        <dbReference type="EMBL" id="MEQ2284841.1"/>
    </source>
</evidence>
<keyword evidence="2" id="KW-0812">Transmembrane</keyword>
<evidence type="ECO:0000256" key="3">
    <source>
        <dbReference type="ARBA" id="ARBA00023136"/>
    </source>
</evidence>
<comment type="subcellular location">
    <subcellularLocation>
        <location evidence="1">Membrane</location>
    </subcellularLocation>
</comment>
<evidence type="ECO:0008006" key="7">
    <source>
        <dbReference type="Google" id="ProtNLM"/>
    </source>
</evidence>
<feature type="region of interest" description="Disordered" evidence="4">
    <location>
        <begin position="1"/>
        <end position="24"/>
    </location>
</feature>
<dbReference type="EMBL" id="JAHRIP010011958">
    <property type="protein sequence ID" value="MEQ2284841.1"/>
    <property type="molecule type" value="Genomic_DNA"/>
</dbReference>
<gene>
    <name evidence="5" type="ORF">AMECASPLE_025695</name>
</gene>
<name>A0ABV0XTR1_9TELE</name>
<evidence type="ECO:0000256" key="2">
    <source>
        <dbReference type="ARBA" id="ARBA00022692"/>
    </source>
</evidence>
<proteinExistence type="predicted"/>
<sequence>MPLHLKPHQYESKETQRREGEDPSHLLMKLYDQLPYEGNTARQKERRTQTCSSLRGLLMTRIRMEIQHTLFFGFITGASFLSNTAAPTYMQSAGLPIYTAMEGQSISFEFPFTLVGGGRRYLCKEECKLNNIIIETNTPEAQHGRYSLRYHEGLLQVTIKELKASDSGRYRCGVASSSGADLYEEMVEIRVNKVVSWSTTSSTRSRQQPSEETTPVPVSKVTYFLSSLQPGPHLFHVSSDYLPPCLIGPHSTCLSL</sequence>
<dbReference type="InterPro" id="IPR036179">
    <property type="entry name" value="Ig-like_dom_sf"/>
</dbReference>
<comment type="caution">
    <text evidence="5">The sequence shown here is derived from an EMBL/GenBank/DDBJ whole genome shotgun (WGS) entry which is preliminary data.</text>
</comment>
<dbReference type="PANTHER" id="PTHR11860:SF87">
    <property type="entry name" value="CMRF35-LIKE MOLECULE 8"/>
    <property type="match status" value="1"/>
</dbReference>
<dbReference type="Proteomes" id="UP001469553">
    <property type="component" value="Unassembled WGS sequence"/>
</dbReference>
<evidence type="ECO:0000313" key="6">
    <source>
        <dbReference type="Proteomes" id="UP001469553"/>
    </source>
</evidence>
<dbReference type="PANTHER" id="PTHR11860">
    <property type="entry name" value="POLYMERIC-IMMUNOGLOBULIN RECEPTOR"/>
    <property type="match status" value="1"/>
</dbReference>
<organism evidence="5 6">
    <name type="scientific">Ameca splendens</name>
    <dbReference type="NCBI Taxonomy" id="208324"/>
    <lineage>
        <taxon>Eukaryota</taxon>
        <taxon>Metazoa</taxon>
        <taxon>Chordata</taxon>
        <taxon>Craniata</taxon>
        <taxon>Vertebrata</taxon>
        <taxon>Euteleostomi</taxon>
        <taxon>Actinopterygii</taxon>
        <taxon>Neopterygii</taxon>
        <taxon>Teleostei</taxon>
        <taxon>Neoteleostei</taxon>
        <taxon>Acanthomorphata</taxon>
        <taxon>Ovalentaria</taxon>
        <taxon>Atherinomorphae</taxon>
        <taxon>Cyprinodontiformes</taxon>
        <taxon>Goodeidae</taxon>
        <taxon>Ameca</taxon>
    </lineage>
</organism>
<reference evidence="5 6" key="1">
    <citation type="submission" date="2021-06" db="EMBL/GenBank/DDBJ databases">
        <authorList>
            <person name="Palmer J.M."/>
        </authorList>
    </citation>
    <scope>NUCLEOTIDE SEQUENCE [LARGE SCALE GENOMIC DNA]</scope>
    <source>
        <strain evidence="5 6">AS_MEX2019</strain>
        <tissue evidence="5">Muscle</tissue>
    </source>
</reference>
<dbReference type="InterPro" id="IPR050671">
    <property type="entry name" value="CD300_family_receptors"/>
</dbReference>